<keyword evidence="3" id="KW-0449">Lipoprotein</keyword>
<evidence type="ECO:0000313" key="3">
    <source>
        <dbReference type="EMBL" id="MBB6091626.1"/>
    </source>
</evidence>
<dbReference type="PANTHER" id="PTHR12558">
    <property type="entry name" value="CELL DIVISION CYCLE 16,23,27"/>
    <property type="match status" value="1"/>
</dbReference>
<dbReference type="PROSITE" id="PS51257">
    <property type="entry name" value="PROKAR_LIPOPROTEIN"/>
    <property type="match status" value="1"/>
</dbReference>
<proteinExistence type="predicted"/>
<reference evidence="3 4" key="1">
    <citation type="submission" date="2020-08" db="EMBL/GenBank/DDBJ databases">
        <title>Genomic Encyclopedia of Type Strains, Phase IV (KMG-IV): sequencing the most valuable type-strain genomes for metagenomic binning, comparative biology and taxonomic classification.</title>
        <authorList>
            <person name="Goeker M."/>
        </authorList>
    </citation>
    <scope>NUCLEOTIDE SEQUENCE [LARGE SCALE GENOMIC DNA]</scope>
    <source>
        <strain evidence="3 4">DSM 26723</strain>
    </source>
</reference>
<feature type="signal peptide" evidence="2">
    <location>
        <begin position="1"/>
        <end position="27"/>
    </location>
</feature>
<dbReference type="InterPro" id="IPR014266">
    <property type="entry name" value="PEP-CTERM_TPR_PrsT"/>
</dbReference>
<dbReference type="RefSeq" id="WP_184329415.1">
    <property type="nucleotide sequence ID" value="NZ_JACHHZ010000001.1"/>
</dbReference>
<gene>
    <name evidence="3" type="ORF">HNQ60_000472</name>
</gene>
<feature type="repeat" description="TPR" evidence="1">
    <location>
        <begin position="308"/>
        <end position="341"/>
    </location>
</feature>
<feature type="repeat" description="TPR" evidence="1">
    <location>
        <begin position="375"/>
        <end position="408"/>
    </location>
</feature>
<dbReference type="InterPro" id="IPR011990">
    <property type="entry name" value="TPR-like_helical_dom_sf"/>
</dbReference>
<dbReference type="Gene3D" id="1.25.40.10">
    <property type="entry name" value="Tetratricopeptide repeat domain"/>
    <property type="match status" value="8"/>
</dbReference>
<keyword evidence="4" id="KW-1185">Reference proteome</keyword>
<dbReference type="SUPFAM" id="SSF48452">
    <property type="entry name" value="TPR-like"/>
    <property type="match status" value="5"/>
</dbReference>
<feature type="repeat" description="TPR" evidence="1">
    <location>
        <begin position="612"/>
        <end position="645"/>
    </location>
</feature>
<keyword evidence="1" id="KW-0802">TPR repeat</keyword>
<dbReference type="SMART" id="SM00028">
    <property type="entry name" value="TPR"/>
    <property type="match status" value="12"/>
</dbReference>
<sequence length="929" mass="99818">MINSIHRRFVWVVPALAWLLLASGCDAFLSADQRVARADERIAAKDYRAAMIELKNALQDQPNHMGARLKLAEVELTLGDAPAADKDLRRAIELGAPPEATAELMGRTQLALGNAKELVVQIDSGEVVLSEPTRALFRGQALLQLQQYEQAQASFGQVAEGDEHWLPARVGIAEALTGQGKSDEAIALLDAVLKEAPEAPQAFLVRGVIRAKRGEFELAEQDLQQARQSGQGSFSSTQYLNLLAAIAEVQVSRGLPDAATQTHAELAKLAPDAVVTRTIAARIALAKQDYTAAISELQRALAAAPNFVPNRFLLGAAFLAQGNLRQAEQQLSQALQRAPENMEARKLLAQTRLRLGRPDAAMQVLLPVQDSGDDAEFAALLGLAHLQQGEDARGVAYLERAVAAQPQNANLKLDLAVAYLRSGQADKALQLMSGIDRSKADVRQMGLLIASLATAKDMQHARVEIDRLLAARPPDAQVLNLAAAFFARQGEFDRARATSQRAIDAAPNDVASLLARARIENAAGEAAAAQTWLDKAIAVDPKSGPAHMALADLALRRNDLDAATKVLEDLRKSDPAAVEARLQLARLYLRQSKADAAGPVVEELAALGKDRPEILNALGLLYLDAGRYDEALSRFQAATAQDNATPEYWLNTARAQISLGNSATAREALERALTAQPGWIPAVGVLAMLDVKEGRGQSALDRVTRVKADRPQDPAVLALEGDVHMALRDYPKASGAYDAAIAAKPSSVLAMKAYKARQAGRLPNTLQPLESWLAAHPADNTVRLVLAEGWQQAGDKRRAVAEYEIIDRNGGTNAIVLNNLAWLYYELKDGRAEAVAKRAYDAAPSVPAIADTYGWILVHAGKATQAVDVLKRAAAEAKDPSIDYHYAVALIESGAAQEGRQRLNDLLNRSSNFPEAAEARKLLESPPGG</sequence>
<protein>
    <submittedName>
        <fullName evidence="3">Putative PEP-CTERM system TPR-repeat lipoprotein</fullName>
    </submittedName>
</protein>
<dbReference type="Proteomes" id="UP000588068">
    <property type="component" value="Unassembled WGS sequence"/>
</dbReference>
<evidence type="ECO:0000256" key="1">
    <source>
        <dbReference type="PROSITE-ProRule" id="PRU00339"/>
    </source>
</evidence>
<evidence type="ECO:0000313" key="4">
    <source>
        <dbReference type="Proteomes" id="UP000588068"/>
    </source>
</evidence>
<dbReference type="Pfam" id="PF14559">
    <property type="entry name" value="TPR_19"/>
    <property type="match status" value="3"/>
</dbReference>
<feature type="chain" id="PRO_5032616055" evidence="2">
    <location>
        <begin position="28"/>
        <end position="929"/>
    </location>
</feature>
<name>A0A841HFT0_9GAMM</name>
<dbReference type="InterPro" id="IPR019734">
    <property type="entry name" value="TPR_rpt"/>
</dbReference>
<dbReference type="PROSITE" id="PS50005">
    <property type="entry name" value="TPR"/>
    <property type="match status" value="4"/>
</dbReference>
<comment type="caution">
    <text evidence="3">The sequence shown here is derived from an EMBL/GenBank/DDBJ whole genome shotgun (WGS) entry which is preliminary data.</text>
</comment>
<feature type="repeat" description="TPR" evidence="1">
    <location>
        <begin position="476"/>
        <end position="509"/>
    </location>
</feature>
<dbReference type="Pfam" id="PF13432">
    <property type="entry name" value="TPR_16"/>
    <property type="match status" value="4"/>
</dbReference>
<dbReference type="AlphaFoldDB" id="A0A841HFT0"/>
<keyword evidence="2" id="KW-0732">Signal</keyword>
<dbReference type="EMBL" id="JACHHZ010000001">
    <property type="protein sequence ID" value="MBB6091626.1"/>
    <property type="molecule type" value="Genomic_DNA"/>
</dbReference>
<dbReference type="PANTHER" id="PTHR12558:SF13">
    <property type="entry name" value="CELL DIVISION CYCLE PROTEIN 27 HOMOLOG"/>
    <property type="match status" value="1"/>
</dbReference>
<dbReference type="NCBIfam" id="TIGR02917">
    <property type="entry name" value="PEP_TPR_lipo"/>
    <property type="match status" value="1"/>
</dbReference>
<evidence type="ECO:0000256" key="2">
    <source>
        <dbReference type="SAM" id="SignalP"/>
    </source>
</evidence>
<accession>A0A841HFT0</accession>
<organism evidence="3 4">
    <name type="scientific">Povalibacter uvarum</name>
    <dbReference type="NCBI Taxonomy" id="732238"/>
    <lineage>
        <taxon>Bacteria</taxon>
        <taxon>Pseudomonadati</taxon>
        <taxon>Pseudomonadota</taxon>
        <taxon>Gammaproteobacteria</taxon>
        <taxon>Steroidobacterales</taxon>
        <taxon>Steroidobacteraceae</taxon>
        <taxon>Povalibacter</taxon>
    </lineage>
</organism>